<evidence type="ECO:0008006" key="4">
    <source>
        <dbReference type="Google" id="ProtNLM"/>
    </source>
</evidence>
<keyword evidence="1" id="KW-0732">Signal</keyword>
<dbReference type="AlphaFoldDB" id="A0A9Q5GP50"/>
<dbReference type="PROSITE" id="PS51257">
    <property type="entry name" value="PROKAR_LIPOPROTEIN"/>
    <property type="match status" value="1"/>
</dbReference>
<keyword evidence="3" id="KW-1185">Reference proteome</keyword>
<accession>A0A9Q5GP50</accession>
<name>A0A9Q5GP50_9BACT</name>
<comment type="caution">
    <text evidence="2">The sequence shown here is derived from an EMBL/GenBank/DDBJ whole genome shotgun (WGS) entry which is preliminary data.</text>
</comment>
<gene>
    <name evidence="2" type="ORF">ECE50_027220</name>
</gene>
<dbReference type="EMBL" id="RIAR02000001">
    <property type="protein sequence ID" value="NSL90545.1"/>
    <property type="molecule type" value="Genomic_DNA"/>
</dbReference>
<evidence type="ECO:0000313" key="3">
    <source>
        <dbReference type="Proteomes" id="UP000281028"/>
    </source>
</evidence>
<evidence type="ECO:0000256" key="1">
    <source>
        <dbReference type="SAM" id="SignalP"/>
    </source>
</evidence>
<protein>
    <recommendedName>
        <fullName evidence="4">DUF4595 domain-containing protein</fullName>
    </recommendedName>
</protein>
<feature type="chain" id="PRO_5040421323" description="DUF4595 domain-containing protein" evidence="1">
    <location>
        <begin position="20"/>
        <end position="316"/>
    </location>
</feature>
<proteinExistence type="predicted"/>
<dbReference type="Proteomes" id="UP000281028">
    <property type="component" value="Unassembled WGS sequence"/>
</dbReference>
<reference evidence="2" key="1">
    <citation type="submission" date="2020-05" db="EMBL/GenBank/DDBJ databases">
        <title>Chitinophaga laudate sp. nov., isolated from a tropical peat swamp.</title>
        <authorList>
            <person name="Goh C.B.S."/>
            <person name="Lee M.S."/>
            <person name="Parimannan S."/>
            <person name="Pasbakhsh P."/>
            <person name="Yule C.M."/>
            <person name="Rajandas H."/>
            <person name="Loke S."/>
            <person name="Croft L."/>
            <person name="Tan J.B.L."/>
        </authorList>
    </citation>
    <scope>NUCLEOTIDE SEQUENCE</scope>
    <source>
        <strain evidence="2">Mgbs1</strain>
    </source>
</reference>
<organism evidence="2 3">
    <name type="scientific">Chitinophaga solisilvae</name>
    <dbReference type="NCBI Taxonomy" id="1233460"/>
    <lineage>
        <taxon>Bacteria</taxon>
        <taxon>Pseudomonadati</taxon>
        <taxon>Bacteroidota</taxon>
        <taxon>Chitinophagia</taxon>
        <taxon>Chitinophagales</taxon>
        <taxon>Chitinophagaceae</taxon>
        <taxon>Chitinophaga</taxon>
    </lineage>
</organism>
<feature type="signal peptide" evidence="1">
    <location>
        <begin position="1"/>
        <end position="19"/>
    </location>
</feature>
<evidence type="ECO:0000313" key="2">
    <source>
        <dbReference type="EMBL" id="NSL90545.1"/>
    </source>
</evidence>
<sequence>MKPAKRLLLALSATVFTLAACSKKNNTGEAYPTEPVTDIPGYYISKLNKNDKSSDSFVYNSRGKLIQIWGAYSLGDGWDYAYTDYIYGPDGKLIETRLYNRSSINGPRTLWILRQYKITNGRIHCATSYPDGSGDGWTSSVALNAAGQFSLLGSKDTLPGNDGITHKPIRYLSYRELRYQSSNIHQFVSDNFTISENVNPDYTLVRNNLEYTYGKRPNAMNRLISNDPVLAWCLYERFMHDEYMAFFGGSTMLEKSVQTIKTKKVDSIFTNYYSYSDIDTIGGPIWKTMKFDRRDAYFHGKLTSSYKYSATYIKLQ</sequence>